<proteinExistence type="predicted"/>
<reference evidence="2 3" key="1">
    <citation type="journal article" date="2017" name="Gigascience">
        <title>Draft genome of the honey bee ectoparasitic mite, Tropilaelaps mercedesae, is shaped by the parasitic life history.</title>
        <authorList>
            <person name="Dong X."/>
            <person name="Armstrong S.D."/>
            <person name="Xia D."/>
            <person name="Makepeace B.L."/>
            <person name="Darby A.C."/>
            <person name="Kadowaki T."/>
        </authorList>
    </citation>
    <scope>NUCLEOTIDE SEQUENCE [LARGE SCALE GENOMIC DNA]</scope>
    <source>
        <strain evidence="2">Wuxi-XJTLU</strain>
    </source>
</reference>
<dbReference type="EMBL" id="MNPL01011735">
    <property type="protein sequence ID" value="OQR72452.1"/>
    <property type="molecule type" value="Genomic_DNA"/>
</dbReference>
<protein>
    <submittedName>
        <fullName evidence="2">Uncharacterized protein</fullName>
    </submittedName>
</protein>
<evidence type="ECO:0000313" key="2">
    <source>
        <dbReference type="EMBL" id="OQR72452.1"/>
    </source>
</evidence>
<comment type="caution">
    <text evidence="2">The sequence shown here is derived from an EMBL/GenBank/DDBJ whole genome shotgun (WGS) entry which is preliminary data.</text>
</comment>
<feature type="compositionally biased region" description="Polar residues" evidence="1">
    <location>
        <begin position="78"/>
        <end position="98"/>
    </location>
</feature>
<evidence type="ECO:0000256" key="1">
    <source>
        <dbReference type="SAM" id="MobiDB-lite"/>
    </source>
</evidence>
<evidence type="ECO:0000313" key="3">
    <source>
        <dbReference type="Proteomes" id="UP000192247"/>
    </source>
</evidence>
<dbReference type="InParanoid" id="A0A1V9XGH0"/>
<dbReference type="AlphaFoldDB" id="A0A1V9XGH0"/>
<accession>A0A1V9XGH0</accession>
<sequence length="133" mass="15539">MVDFWDFVRDQHLKPGQTYFYSRLVSEACARRSQKYGKLTDLTPRLPCSGQVFKIEPVIALCRKPLCQYHPERHVTKQRPNLSSTSKKRQPLQNNGDESINLQTNQICNTVLHKNDRPRPLCSYHTKQMLLVL</sequence>
<dbReference type="Proteomes" id="UP000192247">
    <property type="component" value="Unassembled WGS sequence"/>
</dbReference>
<gene>
    <name evidence="2" type="ORF">BIW11_10374</name>
</gene>
<organism evidence="2 3">
    <name type="scientific">Tropilaelaps mercedesae</name>
    <dbReference type="NCBI Taxonomy" id="418985"/>
    <lineage>
        <taxon>Eukaryota</taxon>
        <taxon>Metazoa</taxon>
        <taxon>Ecdysozoa</taxon>
        <taxon>Arthropoda</taxon>
        <taxon>Chelicerata</taxon>
        <taxon>Arachnida</taxon>
        <taxon>Acari</taxon>
        <taxon>Parasitiformes</taxon>
        <taxon>Mesostigmata</taxon>
        <taxon>Gamasina</taxon>
        <taxon>Dermanyssoidea</taxon>
        <taxon>Laelapidae</taxon>
        <taxon>Tropilaelaps</taxon>
    </lineage>
</organism>
<feature type="region of interest" description="Disordered" evidence="1">
    <location>
        <begin position="73"/>
        <end position="98"/>
    </location>
</feature>
<name>A0A1V9XGH0_9ACAR</name>
<keyword evidence="3" id="KW-1185">Reference proteome</keyword>